<organism evidence="4 5">
    <name type="scientific">Cloeon dipterum</name>
    <dbReference type="NCBI Taxonomy" id="197152"/>
    <lineage>
        <taxon>Eukaryota</taxon>
        <taxon>Metazoa</taxon>
        <taxon>Ecdysozoa</taxon>
        <taxon>Arthropoda</taxon>
        <taxon>Hexapoda</taxon>
        <taxon>Insecta</taxon>
        <taxon>Pterygota</taxon>
        <taxon>Palaeoptera</taxon>
        <taxon>Ephemeroptera</taxon>
        <taxon>Pisciforma</taxon>
        <taxon>Baetidae</taxon>
        <taxon>Cloeon</taxon>
    </lineage>
</organism>
<dbReference type="GO" id="GO:0005829">
    <property type="term" value="C:cytosol"/>
    <property type="evidence" value="ECO:0007669"/>
    <property type="project" value="TreeGrafter"/>
</dbReference>
<dbReference type="AlphaFoldDB" id="A0A8S1DK13"/>
<keyword evidence="2" id="KW-0547">Nucleotide-binding</keyword>
<dbReference type="InterPro" id="IPR039039">
    <property type="entry name" value="RAI1-like_fam"/>
</dbReference>
<dbReference type="PANTHER" id="PTHR12395:SF9">
    <property type="entry name" value="DECAPPING AND EXORIBONUCLEASE PROTEIN"/>
    <property type="match status" value="1"/>
</dbReference>
<gene>
    <name evidence="4" type="ORF">CLODIP_2_CD03454</name>
</gene>
<dbReference type="GO" id="GO:0005634">
    <property type="term" value="C:nucleus"/>
    <property type="evidence" value="ECO:0007669"/>
    <property type="project" value="UniProtKB-SubCell"/>
</dbReference>
<evidence type="ECO:0000256" key="1">
    <source>
        <dbReference type="ARBA" id="ARBA00006562"/>
    </source>
</evidence>
<keyword evidence="2" id="KW-0378">Hydrolase</keyword>
<comment type="similarity">
    <text evidence="1 2">Belongs to the DXO/Dom3Z family.</text>
</comment>
<comment type="caution">
    <text evidence="4">The sequence shown here is derived from an EMBL/GenBank/DDBJ whole genome shotgun (WGS) entry which is preliminary data.</text>
</comment>
<accession>A0A8S1DK13</accession>
<dbReference type="GO" id="GO:0003723">
    <property type="term" value="F:RNA binding"/>
    <property type="evidence" value="ECO:0007669"/>
    <property type="project" value="UniProtKB-KW"/>
</dbReference>
<protein>
    <recommendedName>
        <fullName evidence="2">Decapping nuclease</fullName>
        <ecNumber evidence="2">3.6.1.-</ecNumber>
    </recommendedName>
</protein>
<name>A0A8S1DK13_9INSE</name>
<evidence type="ECO:0000313" key="4">
    <source>
        <dbReference type="EMBL" id="CAB3382898.1"/>
    </source>
</evidence>
<evidence type="ECO:0000313" key="5">
    <source>
        <dbReference type="Proteomes" id="UP000494165"/>
    </source>
</evidence>
<keyword evidence="2" id="KW-0540">Nuclease</keyword>
<dbReference type="Proteomes" id="UP000494165">
    <property type="component" value="Unassembled WGS sequence"/>
</dbReference>
<keyword evidence="2" id="KW-0479">Metal-binding</keyword>
<dbReference type="GO" id="GO:0000956">
    <property type="term" value="P:nuclear-transcribed mRNA catabolic process"/>
    <property type="evidence" value="ECO:0007669"/>
    <property type="project" value="TreeGrafter"/>
</dbReference>
<sequence length="384" mass="43853">MSLLISNPHNVDFNESAIKNVDFNATAVSWYTSRDAVRGEIGFCGQDESAIKYLHMPASTRVNFNLNRTHPGDKLQIEKYADNKDISDLLSWVQVIGFEEDSFTKADFVCSRHDLLDLLLMPFSDQRFNKSVKLYLTKVNGKIYIRRMASNTDKGQIVHMDDFSKQRTTHGLIFQHFMISDSANKAPVPDKPFVRGDKTMYVVFESNVGKHQLLYASKVKALDNPEDLLNLDGATFTDVRTNMGYSSADIRWRKWIEFWGNCLTGKLDKIAIGFVGKGRAIGTVKNLEVIQADKLIPKCEAAYKKDRFKTSDVIPKGEYCLDMLDKVLSFFKSELEGAKPDEVYEFEYTPSDSELANIKLLGSSNYDTLFVISKWYREWLDRQA</sequence>
<dbReference type="PANTHER" id="PTHR12395">
    <property type="entry name" value="DOM-3 RELATED"/>
    <property type="match status" value="1"/>
</dbReference>
<comment type="function">
    <text evidence="2">Decapping enzyme for NAD-capped RNAs: specifically hydrolyzes the nicotinamide adenine dinucleotide (NAD) cap from a subset of RNAs by removing the entire NAD moiety from the 5'-end of an NAD-capped RNA.</text>
</comment>
<reference evidence="4 5" key="1">
    <citation type="submission" date="2020-04" db="EMBL/GenBank/DDBJ databases">
        <authorList>
            <person name="Alioto T."/>
            <person name="Alioto T."/>
            <person name="Gomez Garrido J."/>
        </authorList>
    </citation>
    <scope>NUCLEOTIDE SEQUENCE [LARGE SCALE GENOMIC DNA]</scope>
</reference>
<keyword evidence="2" id="KW-0694">RNA-binding</keyword>
<feature type="domain" description="RAI1-like" evidence="3">
    <location>
        <begin position="46"/>
        <end position="360"/>
    </location>
</feature>
<dbReference type="Pfam" id="PF08652">
    <property type="entry name" value="RAI1"/>
    <property type="match status" value="1"/>
</dbReference>
<proteinExistence type="inferred from homology"/>
<dbReference type="GO" id="GO:0046872">
    <property type="term" value="F:metal ion binding"/>
    <property type="evidence" value="ECO:0007669"/>
    <property type="project" value="UniProtKB-KW"/>
</dbReference>
<dbReference type="GO" id="GO:0034353">
    <property type="term" value="F:mRNA 5'-diphosphatase activity"/>
    <property type="evidence" value="ECO:0007669"/>
    <property type="project" value="TreeGrafter"/>
</dbReference>
<evidence type="ECO:0000259" key="3">
    <source>
        <dbReference type="Pfam" id="PF08652"/>
    </source>
</evidence>
<dbReference type="EC" id="3.6.1.-" evidence="2"/>
<dbReference type="GO" id="GO:0004518">
    <property type="term" value="F:nuclease activity"/>
    <property type="evidence" value="ECO:0007669"/>
    <property type="project" value="UniProtKB-KW"/>
</dbReference>
<dbReference type="OrthoDB" id="5853397at2759"/>
<dbReference type="InterPro" id="IPR013961">
    <property type="entry name" value="RAI1"/>
</dbReference>
<dbReference type="GO" id="GO:0110155">
    <property type="term" value="P:NAD-cap decapping"/>
    <property type="evidence" value="ECO:0007669"/>
    <property type="project" value="TreeGrafter"/>
</dbReference>
<dbReference type="EMBL" id="CADEPI010000287">
    <property type="protein sequence ID" value="CAB3382898.1"/>
    <property type="molecule type" value="Genomic_DNA"/>
</dbReference>
<comment type="subcellular location">
    <subcellularLocation>
        <location evidence="2">Nucleus</location>
    </subcellularLocation>
</comment>
<keyword evidence="5" id="KW-1185">Reference proteome</keyword>
<keyword evidence="2" id="KW-0539">Nucleus</keyword>
<evidence type="ECO:0000256" key="2">
    <source>
        <dbReference type="RuleBase" id="RU367113"/>
    </source>
</evidence>
<dbReference type="GO" id="GO:0000166">
    <property type="term" value="F:nucleotide binding"/>
    <property type="evidence" value="ECO:0007669"/>
    <property type="project" value="UniProtKB-KW"/>
</dbReference>
<comment type="cofactor">
    <cofactor evidence="2">
        <name>a divalent metal cation</name>
        <dbReference type="ChEBI" id="CHEBI:60240"/>
    </cofactor>
</comment>